<name>A0A2T4J9T8_9RHOB</name>
<dbReference type="Pfam" id="PF05159">
    <property type="entry name" value="Capsule_synth"/>
    <property type="match status" value="2"/>
</dbReference>
<protein>
    <submittedName>
        <fullName evidence="1">Beta-3-deoxy-D-manno-oct-2-ulosonic acid transferase</fullName>
    </submittedName>
</protein>
<dbReference type="GO" id="GO:0015774">
    <property type="term" value="P:polysaccharide transport"/>
    <property type="evidence" value="ECO:0007669"/>
    <property type="project" value="InterPro"/>
</dbReference>
<dbReference type="EMBL" id="PZKF01000056">
    <property type="protein sequence ID" value="PTE14633.1"/>
    <property type="molecule type" value="Genomic_DNA"/>
</dbReference>
<dbReference type="AlphaFoldDB" id="A0A2T4J9T8"/>
<keyword evidence="2" id="KW-1185">Reference proteome</keyword>
<sequence length="669" mass="74441">MASQTAGYACTSLLLARSQTLSTVLRDRPVFYSRLLPLKGNTVLGWGRKWSGRRAMALAAHQGRAFRLVEDGFLRSVGRDDLALSLVLDGNGIYYDCTELSDLEIFAQESLSRAEIAQARNIIAMWRAERLSKYNAERDVSGSLPDRYILVCDQTFGDASILHGGANAESFTRMLQAALTEYPEYAIILKTHPDVVTNGKKGHFGLAAMAANKRVRIVADPVHPSRLIEHADAVYTVTSQMGFEALIWGKRVRCFGMPFYAGWGLTDDELPAPERRKPVTLAQLVHAALVKYPRYIDPVTMIPCEPECSFAHAGLQRRKRQEFPEQIVALGFSRWKRPFIRRFLQGSHVVFEKTPSAVSPSQSSSTIALWGSAEAQALPSNATILRIEDGFLRSSGLGADLVRPLSLVIDDVGIYYDATRPSRLEHILETQVLDGAAVGRADELRNRLIEHDLTKYNLGSEAWDRPNALNPVILVVGQVATDASIRLGSPEVRSNAELLRRVRQENPAAYIVYKPHPDVLAGLRRQGDGERDALAFADEVLARPVSLGQLMGQVDEVHTMTSLLGFEALIRGVKVVCHGLPFYAGWGLTEDRVACARRTRRLTVGELVHAALISYPRYFNYERDCFVEPEQAVEQLAELANDGPQHRSLHRKILRVAILTWLKLKGNTR</sequence>
<proteinExistence type="predicted"/>
<dbReference type="Proteomes" id="UP000241899">
    <property type="component" value="Unassembled WGS sequence"/>
</dbReference>
<evidence type="ECO:0000313" key="2">
    <source>
        <dbReference type="Proteomes" id="UP000241899"/>
    </source>
</evidence>
<dbReference type="CDD" id="cd16440">
    <property type="entry name" value="beta_Kdo_transferase_KpsC_1"/>
    <property type="match status" value="1"/>
</dbReference>
<dbReference type="OrthoDB" id="543755at2"/>
<accession>A0A2T4J9T8</accession>
<dbReference type="RefSeq" id="WP_107326097.1">
    <property type="nucleotide sequence ID" value="NZ_SNYP01000032.1"/>
</dbReference>
<gene>
    <name evidence="1" type="ORF">C5F46_14765</name>
</gene>
<dbReference type="CDD" id="cd16439">
    <property type="entry name" value="beta_Kdo_transferase_KpsC_2"/>
    <property type="match status" value="1"/>
</dbReference>
<keyword evidence="1" id="KW-0808">Transferase</keyword>
<evidence type="ECO:0000313" key="1">
    <source>
        <dbReference type="EMBL" id="PTE14633.1"/>
    </source>
</evidence>
<dbReference type="GO" id="GO:0000271">
    <property type="term" value="P:polysaccharide biosynthetic process"/>
    <property type="evidence" value="ECO:0007669"/>
    <property type="project" value="InterPro"/>
</dbReference>
<reference evidence="1 2" key="1">
    <citation type="submission" date="2018-03" db="EMBL/GenBank/DDBJ databases">
        <title>Rhodobacter veldkampii.</title>
        <authorList>
            <person name="Meyer T.E."/>
            <person name="Miller S."/>
            <person name="Lodha T."/>
            <person name="Gandham S."/>
            <person name="Chintalapati S."/>
            <person name="Chintalapati V.R."/>
        </authorList>
    </citation>
    <scope>NUCLEOTIDE SEQUENCE [LARGE SCALE GENOMIC DNA]</scope>
    <source>
        <strain evidence="1 2">DSM 11550</strain>
    </source>
</reference>
<organism evidence="1 2">
    <name type="scientific">Phaeovulum veldkampii DSM 11550</name>
    <dbReference type="NCBI Taxonomy" id="1185920"/>
    <lineage>
        <taxon>Bacteria</taxon>
        <taxon>Pseudomonadati</taxon>
        <taxon>Pseudomonadota</taxon>
        <taxon>Alphaproteobacteria</taxon>
        <taxon>Rhodobacterales</taxon>
        <taxon>Paracoccaceae</taxon>
        <taxon>Phaeovulum</taxon>
    </lineage>
</organism>
<dbReference type="InterPro" id="IPR007833">
    <property type="entry name" value="Capsule_polysaccharide_synth"/>
</dbReference>
<comment type="caution">
    <text evidence="1">The sequence shown here is derived from an EMBL/GenBank/DDBJ whole genome shotgun (WGS) entry which is preliminary data.</text>
</comment>
<dbReference type="GO" id="GO:0016740">
    <property type="term" value="F:transferase activity"/>
    <property type="evidence" value="ECO:0007669"/>
    <property type="project" value="UniProtKB-KW"/>
</dbReference>